<dbReference type="InterPro" id="IPR032710">
    <property type="entry name" value="NTF2-like_dom_sf"/>
</dbReference>
<accession>A0A7W8VCY8</accession>
<dbReference type="AlphaFoldDB" id="A0A7W8VCY8"/>
<dbReference type="RefSeq" id="WP_184391173.1">
    <property type="nucleotide sequence ID" value="NZ_BAAAJD010000079.1"/>
</dbReference>
<comment type="caution">
    <text evidence="2">The sequence shown here is derived from an EMBL/GenBank/DDBJ whole genome shotgun (WGS) entry which is preliminary data.</text>
</comment>
<evidence type="ECO:0000313" key="3">
    <source>
        <dbReference type="Proteomes" id="UP000572635"/>
    </source>
</evidence>
<keyword evidence="3" id="KW-1185">Reference proteome</keyword>
<dbReference type="InterPro" id="IPR037401">
    <property type="entry name" value="SnoaL-like"/>
</dbReference>
<dbReference type="EMBL" id="JACHDB010000001">
    <property type="protein sequence ID" value="MBB5431470.1"/>
    <property type="molecule type" value="Genomic_DNA"/>
</dbReference>
<feature type="domain" description="SnoaL-like" evidence="1">
    <location>
        <begin position="7"/>
        <end position="117"/>
    </location>
</feature>
<organism evidence="2 3">
    <name type="scientific">Nocardiopsis composta</name>
    <dbReference type="NCBI Taxonomy" id="157465"/>
    <lineage>
        <taxon>Bacteria</taxon>
        <taxon>Bacillati</taxon>
        <taxon>Actinomycetota</taxon>
        <taxon>Actinomycetes</taxon>
        <taxon>Streptosporangiales</taxon>
        <taxon>Nocardiopsidaceae</taxon>
        <taxon>Nocardiopsis</taxon>
    </lineage>
</organism>
<evidence type="ECO:0000259" key="1">
    <source>
        <dbReference type="Pfam" id="PF12680"/>
    </source>
</evidence>
<dbReference type="SUPFAM" id="SSF54427">
    <property type="entry name" value="NTF2-like"/>
    <property type="match status" value="1"/>
</dbReference>
<dbReference type="Pfam" id="PF12680">
    <property type="entry name" value="SnoaL_2"/>
    <property type="match status" value="1"/>
</dbReference>
<protein>
    <recommendedName>
        <fullName evidence="1">SnoaL-like domain-containing protein</fullName>
    </recommendedName>
</protein>
<dbReference type="Proteomes" id="UP000572635">
    <property type="component" value="Unassembled WGS sequence"/>
</dbReference>
<evidence type="ECO:0000313" key="2">
    <source>
        <dbReference type="EMBL" id="MBB5431470.1"/>
    </source>
</evidence>
<gene>
    <name evidence="2" type="ORF">HDA36_001554</name>
</gene>
<dbReference type="Gene3D" id="3.10.450.50">
    <property type="match status" value="1"/>
</dbReference>
<proteinExistence type="predicted"/>
<name>A0A7W8VCY8_9ACTN</name>
<reference evidence="2 3" key="1">
    <citation type="submission" date="2020-08" db="EMBL/GenBank/DDBJ databases">
        <title>Sequencing the genomes of 1000 actinobacteria strains.</title>
        <authorList>
            <person name="Klenk H.-P."/>
        </authorList>
    </citation>
    <scope>NUCLEOTIDE SEQUENCE [LARGE SCALE GENOMIC DNA]</scope>
    <source>
        <strain evidence="2 3">DSM 44551</strain>
    </source>
</reference>
<sequence>MSIDIIDRAFQALTSGDPDRISRVLTEDAEWLSPPGNAVAVALEAPDHMVGREAIVRFFTEDFPRLFARGVDVAVRGAHADGGRATLEANVKAALPGGGRYDVDYCFVFELRGGLVHRVREYADTARAHRMVSGGVPPRPSAPEP</sequence>